<dbReference type="EMBL" id="AJVK01035524">
    <property type="status" value="NOT_ANNOTATED_CDS"/>
    <property type="molecule type" value="Genomic_DNA"/>
</dbReference>
<organism evidence="1 2">
    <name type="scientific">Phlebotomus papatasi</name>
    <name type="common">Sandfly</name>
    <dbReference type="NCBI Taxonomy" id="29031"/>
    <lineage>
        <taxon>Eukaryota</taxon>
        <taxon>Metazoa</taxon>
        <taxon>Ecdysozoa</taxon>
        <taxon>Arthropoda</taxon>
        <taxon>Hexapoda</taxon>
        <taxon>Insecta</taxon>
        <taxon>Pterygota</taxon>
        <taxon>Neoptera</taxon>
        <taxon>Endopterygota</taxon>
        <taxon>Diptera</taxon>
        <taxon>Nematocera</taxon>
        <taxon>Psychodoidea</taxon>
        <taxon>Psychodidae</taxon>
        <taxon>Phlebotomus</taxon>
        <taxon>Phlebotomus</taxon>
    </lineage>
</organism>
<dbReference type="EnsemblMetazoa" id="PPAI008763-RA">
    <property type="protein sequence ID" value="PPAI008763-PA"/>
    <property type="gene ID" value="PPAI008763"/>
</dbReference>
<dbReference type="PANTHER" id="PTHR12984:SF16">
    <property type="entry name" value="BLACK MATCH, ISOFORM H"/>
    <property type="match status" value="1"/>
</dbReference>
<dbReference type="InterPro" id="IPR051177">
    <property type="entry name" value="CIK-Related_Protein"/>
</dbReference>
<proteinExistence type="predicted"/>
<keyword evidence="2" id="KW-1185">Reference proteome</keyword>
<evidence type="ECO:0000313" key="2">
    <source>
        <dbReference type="Proteomes" id="UP000092462"/>
    </source>
</evidence>
<dbReference type="PANTHER" id="PTHR12984">
    <property type="entry name" value="SCY1-RELATED S/T PROTEIN KINASE-LIKE"/>
    <property type="match status" value="1"/>
</dbReference>
<protein>
    <recommendedName>
        <fullName evidence="3">Protein kinase domain-containing protein</fullName>
    </recommendedName>
</protein>
<evidence type="ECO:0000313" key="1">
    <source>
        <dbReference type="EnsemblMetazoa" id="PPAI008763-PA"/>
    </source>
</evidence>
<dbReference type="AlphaFoldDB" id="A0A1B0GQ39"/>
<dbReference type="Gene3D" id="3.30.200.20">
    <property type="entry name" value="Phosphorylase Kinase, domain 1"/>
    <property type="match status" value="1"/>
</dbReference>
<name>A0A1B0GQ39_PHLPP</name>
<sequence>MHIPESNWLSLDFLLLQECSIFLFEKRCAEKLHKPKRKETVTELLRASVKQLERYRHPKMLQVIHPVEECGETLAFATEPILASLANVLAFQ</sequence>
<reference evidence="1" key="1">
    <citation type="submission" date="2022-08" db="UniProtKB">
        <authorList>
            <consortium name="EnsemblMetazoa"/>
        </authorList>
    </citation>
    <scope>IDENTIFICATION</scope>
    <source>
        <strain evidence="1">Israel</strain>
    </source>
</reference>
<dbReference type="VEuPathDB" id="VectorBase:PPAPM1_004651"/>
<dbReference type="Proteomes" id="UP000092462">
    <property type="component" value="Unassembled WGS sequence"/>
</dbReference>
<evidence type="ECO:0008006" key="3">
    <source>
        <dbReference type="Google" id="ProtNLM"/>
    </source>
</evidence>
<dbReference type="VEuPathDB" id="VectorBase:PPAI008763"/>
<accession>A0A1B0GQ39</accession>